<reference evidence="2 3" key="1">
    <citation type="submission" date="2019-05" db="EMBL/GenBank/DDBJ databases">
        <title>Another draft genome of Portunus trituberculatus and its Hox gene families provides insights of decapod evolution.</title>
        <authorList>
            <person name="Jeong J.-H."/>
            <person name="Song I."/>
            <person name="Kim S."/>
            <person name="Choi T."/>
            <person name="Kim D."/>
            <person name="Ryu S."/>
            <person name="Kim W."/>
        </authorList>
    </citation>
    <scope>NUCLEOTIDE SEQUENCE [LARGE SCALE GENOMIC DNA]</scope>
    <source>
        <tissue evidence="2">Muscle</tissue>
    </source>
</reference>
<dbReference type="Proteomes" id="UP000324222">
    <property type="component" value="Unassembled WGS sequence"/>
</dbReference>
<proteinExistence type="predicted"/>
<feature type="region of interest" description="Disordered" evidence="1">
    <location>
        <begin position="42"/>
        <end position="126"/>
    </location>
</feature>
<feature type="compositionally biased region" description="Low complexity" evidence="1">
    <location>
        <begin position="90"/>
        <end position="104"/>
    </location>
</feature>
<feature type="compositionally biased region" description="Polar residues" evidence="1">
    <location>
        <begin position="215"/>
        <end position="245"/>
    </location>
</feature>
<evidence type="ECO:0000313" key="2">
    <source>
        <dbReference type="EMBL" id="MPC36277.1"/>
    </source>
</evidence>
<evidence type="ECO:0000256" key="1">
    <source>
        <dbReference type="SAM" id="MobiDB-lite"/>
    </source>
</evidence>
<accession>A0A5B7ESQ9</accession>
<feature type="compositionally biased region" description="Low complexity" evidence="1">
    <location>
        <begin position="42"/>
        <end position="74"/>
    </location>
</feature>
<gene>
    <name evidence="2" type="ORF">E2C01_029730</name>
</gene>
<feature type="region of interest" description="Disordered" evidence="1">
    <location>
        <begin position="139"/>
        <end position="245"/>
    </location>
</feature>
<organism evidence="2 3">
    <name type="scientific">Portunus trituberculatus</name>
    <name type="common">Swimming crab</name>
    <name type="synonym">Neptunus trituberculatus</name>
    <dbReference type="NCBI Taxonomy" id="210409"/>
    <lineage>
        <taxon>Eukaryota</taxon>
        <taxon>Metazoa</taxon>
        <taxon>Ecdysozoa</taxon>
        <taxon>Arthropoda</taxon>
        <taxon>Crustacea</taxon>
        <taxon>Multicrustacea</taxon>
        <taxon>Malacostraca</taxon>
        <taxon>Eumalacostraca</taxon>
        <taxon>Eucarida</taxon>
        <taxon>Decapoda</taxon>
        <taxon>Pleocyemata</taxon>
        <taxon>Brachyura</taxon>
        <taxon>Eubrachyura</taxon>
        <taxon>Portunoidea</taxon>
        <taxon>Portunidae</taxon>
        <taxon>Portuninae</taxon>
        <taxon>Portunus</taxon>
    </lineage>
</organism>
<dbReference type="EMBL" id="VSRR010003471">
    <property type="protein sequence ID" value="MPC36277.1"/>
    <property type="molecule type" value="Genomic_DNA"/>
</dbReference>
<feature type="compositionally biased region" description="Low complexity" evidence="1">
    <location>
        <begin position="139"/>
        <end position="158"/>
    </location>
</feature>
<comment type="caution">
    <text evidence="2">The sequence shown here is derived from an EMBL/GenBank/DDBJ whole genome shotgun (WGS) entry which is preliminary data.</text>
</comment>
<evidence type="ECO:0000313" key="3">
    <source>
        <dbReference type="Proteomes" id="UP000324222"/>
    </source>
</evidence>
<feature type="compositionally biased region" description="Polar residues" evidence="1">
    <location>
        <begin position="75"/>
        <end position="88"/>
    </location>
</feature>
<keyword evidence="3" id="KW-1185">Reference proteome</keyword>
<feature type="compositionally biased region" description="Polar residues" evidence="1">
    <location>
        <begin position="105"/>
        <end position="120"/>
    </location>
</feature>
<sequence>MVNLVFRNMAAGMGNNRNGNTSLSFVFRNVRNIVQSLHQNNASSTTATNVTTTTTTTTSQSNTTTVTSSNSPTSHGSITSDQMPSVSRVSPATASSSTEESAPTHTDTLPSVQSTSSVTSDFGVGASSHSVANTSVLSTSNISSEPSSSSHYASSSSSLHNQRLSESNASPPQASSHGSPDYMAVPVGMPKHMLNSEGHDRVQYSKSSESSVKSLNNHYSETQNSDRSSRPPHNTTWSGVEDSTSYDVLRPPEQAARQTLAHHHTDNNSDAAALARVSTRRPQLVRINEL</sequence>
<name>A0A5B7ESQ9_PORTR</name>
<feature type="compositionally biased region" description="Polar residues" evidence="1">
    <location>
        <begin position="159"/>
        <end position="178"/>
    </location>
</feature>
<dbReference type="AlphaFoldDB" id="A0A5B7ESQ9"/>
<feature type="compositionally biased region" description="Low complexity" evidence="1">
    <location>
        <begin position="205"/>
        <end position="214"/>
    </location>
</feature>
<protein>
    <submittedName>
        <fullName evidence="2">Uncharacterized protein</fullName>
    </submittedName>
</protein>
<dbReference type="OrthoDB" id="6779347at2759"/>